<reference evidence="2" key="1">
    <citation type="submission" date="2019-10" db="EMBL/GenBank/DDBJ databases">
        <title>Conservation and host-specific expression of non-tandemly repeated heterogenous ribosome RNA gene in arbuscular mycorrhizal fungi.</title>
        <authorList>
            <person name="Maeda T."/>
            <person name="Kobayashi Y."/>
            <person name="Nakagawa T."/>
            <person name="Ezawa T."/>
            <person name="Yamaguchi K."/>
            <person name="Bino T."/>
            <person name="Nishimoto Y."/>
            <person name="Shigenobu S."/>
            <person name="Kawaguchi M."/>
        </authorList>
    </citation>
    <scope>NUCLEOTIDE SEQUENCE</scope>
    <source>
        <strain evidence="2">HR1</strain>
    </source>
</reference>
<organism evidence="2 3">
    <name type="scientific">Rhizophagus clarus</name>
    <dbReference type="NCBI Taxonomy" id="94130"/>
    <lineage>
        <taxon>Eukaryota</taxon>
        <taxon>Fungi</taxon>
        <taxon>Fungi incertae sedis</taxon>
        <taxon>Mucoromycota</taxon>
        <taxon>Glomeromycotina</taxon>
        <taxon>Glomeromycetes</taxon>
        <taxon>Glomerales</taxon>
        <taxon>Glomeraceae</taxon>
        <taxon>Rhizophagus</taxon>
    </lineage>
</organism>
<proteinExistence type="predicted"/>
<gene>
    <name evidence="2" type="ORF">RCL2_003113600</name>
</gene>
<name>A0A8H3R6K9_9GLOM</name>
<feature type="coiled-coil region" evidence="1">
    <location>
        <begin position="27"/>
        <end position="63"/>
    </location>
</feature>
<sequence length="113" mass="14069">MVFYNEDEEILEGWELIKGEVEIFKENETEESKISEENNDKNKMEIENEIEQKQIQIMKILKRIMKKKEKFDSSKMHKLENKYKMNTSRRNYILQIYFKIVIWKERLYLLKQR</sequence>
<evidence type="ECO:0000256" key="1">
    <source>
        <dbReference type="SAM" id="Coils"/>
    </source>
</evidence>
<evidence type="ECO:0000313" key="3">
    <source>
        <dbReference type="Proteomes" id="UP000615446"/>
    </source>
</evidence>
<dbReference type="Proteomes" id="UP000615446">
    <property type="component" value="Unassembled WGS sequence"/>
</dbReference>
<comment type="caution">
    <text evidence="2">The sequence shown here is derived from an EMBL/GenBank/DDBJ whole genome shotgun (WGS) entry which is preliminary data.</text>
</comment>
<protein>
    <submittedName>
        <fullName evidence="2">Uncharacterized protein</fullName>
    </submittedName>
</protein>
<keyword evidence="1" id="KW-0175">Coiled coil</keyword>
<dbReference type="EMBL" id="BLAL01000357">
    <property type="protein sequence ID" value="GET04843.1"/>
    <property type="molecule type" value="Genomic_DNA"/>
</dbReference>
<evidence type="ECO:0000313" key="2">
    <source>
        <dbReference type="EMBL" id="GET04843.1"/>
    </source>
</evidence>
<dbReference type="AlphaFoldDB" id="A0A8H3R6K9"/>
<accession>A0A8H3R6K9</accession>